<feature type="transmembrane region" description="Helical" evidence="1">
    <location>
        <begin position="20"/>
        <end position="44"/>
    </location>
</feature>
<proteinExistence type="predicted"/>
<keyword evidence="3" id="KW-1185">Reference proteome</keyword>
<comment type="caution">
    <text evidence="2">The sequence shown here is derived from an EMBL/GenBank/DDBJ whole genome shotgun (WGS) entry which is preliminary data.</text>
</comment>
<dbReference type="RefSeq" id="WP_344605084.1">
    <property type="nucleotide sequence ID" value="NZ_BAAAHE010000019.1"/>
</dbReference>
<feature type="transmembrane region" description="Helical" evidence="1">
    <location>
        <begin position="207"/>
        <end position="231"/>
    </location>
</feature>
<protein>
    <submittedName>
        <fullName evidence="2">ABC transporter permease</fullName>
    </submittedName>
</protein>
<dbReference type="PANTHER" id="PTHR30188">
    <property type="entry name" value="ABC TRANSPORTER PERMEASE PROTEIN-RELATED"/>
    <property type="match status" value="1"/>
</dbReference>
<gene>
    <name evidence="2" type="ORF">GCM10009547_24570</name>
</gene>
<keyword evidence="1" id="KW-0472">Membrane</keyword>
<evidence type="ECO:0000313" key="3">
    <source>
        <dbReference type="Proteomes" id="UP001500957"/>
    </source>
</evidence>
<feature type="transmembrane region" description="Helical" evidence="1">
    <location>
        <begin position="163"/>
        <end position="187"/>
    </location>
</feature>
<evidence type="ECO:0000256" key="1">
    <source>
        <dbReference type="SAM" id="Phobius"/>
    </source>
</evidence>
<accession>A0ABN1GVQ1</accession>
<feature type="transmembrane region" description="Helical" evidence="1">
    <location>
        <begin position="252"/>
        <end position="274"/>
    </location>
</feature>
<dbReference type="Proteomes" id="UP001500957">
    <property type="component" value="Unassembled WGS sequence"/>
</dbReference>
<organism evidence="2 3">
    <name type="scientific">Sporichthya brevicatena</name>
    <dbReference type="NCBI Taxonomy" id="171442"/>
    <lineage>
        <taxon>Bacteria</taxon>
        <taxon>Bacillati</taxon>
        <taxon>Actinomycetota</taxon>
        <taxon>Actinomycetes</taxon>
        <taxon>Sporichthyales</taxon>
        <taxon>Sporichthyaceae</taxon>
        <taxon>Sporichthya</taxon>
    </lineage>
</organism>
<evidence type="ECO:0000313" key="2">
    <source>
        <dbReference type="EMBL" id="GAA0621026.1"/>
    </source>
</evidence>
<keyword evidence="1" id="KW-1133">Transmembrane helix</keyword>
<dbReference type="PANTHER" id="PTHR30188:SF4">
    <property type="entry name" value="PROTEIN TRIGALACTOSYLDIACYLGLYCEROL 1, CHLOROPLASTIC"/>
    <property type="match status" value="1"/>
</dbReference>
<feature type="transmembrane region" description="Helical" evidence="1">
    <location>
        <begin position="64"/>
        <end position="87"/>
    </location>
</feature>
<dbReference type="Pfam" id="PF02405">
    <property type="entry name" value="MlaE"/>
    <property type="match status" value="1"/>
</dbReference>
<name>A0ABN1GVQ1_9ACTN</name>
<dbReference type="InterPro" id="IPR030802">
    <property type="entry name" value="Permease_MalE"/>
</dbReference>
<keyword evidence="1" id="KW-0812">Transmembrane</keyword>
<reference evidence="2 3" key="1">
    <citation type="journal article" date="2019" name="Int. J. Syst. Evol. Microbiol.">
        <title>The Global Catalogue of Microorganisms (GCM) 10K type strain sequencing project: providing services to taxonomists for standard genome sequencing and annotation.</title>
        <authorList>
            <consortium name="The Broad Institute Genomics Platform"/>
            <consortium name="The Broad Institute Genome Sequencing Center for Infectious Disease"/>
            <person name="Wu L."/>
            <person name="Ma J."/>
        </authorList>
    </citation>
    <scope>NUCLEOTIDE SEQUENCE [LARGE SCALE GENOMIC DNA]</scope>
    <source>
        <strain evidence="2 3">JCM 10671</strain>
    </source>
</reference>
<dbReference type="EMBL" id="BAAAHE010000019">
    <property type="protein sequence ID" value="GAA0621026.1"/>
    <property type="molecule type" value="Genomic_DNA"/>
</dbReference>
<sequence>MAEIPVTAVRRARRRAPVRLPGPIDAGLITVGRLTTLAIASVRYLVTDLVRGRFPWREFLLQAWFVTSVSLLPAILVAIPFGVIVAINVGSLAQQVGASSFVGAVNGLGVIREGAPVVTALLLAGAAGSAICSDLGSRTIREEIDAMRVMGISPVRRLVAPRVAALVVVGVLLCSIVAMTGVLAGYFFNVYVQHGTPGTYLNSFTDFATAGDFVVAEIKAAVFGFLAAIVAAHKGLNARGGPKGVADAVNQCVVLSFLLLFSTNILITQAYLLISPPAVV</sequence>